<organism evidence="4 5">
    <name type="scientific">Pythium oligandrum</name>
    <name type="common">Mycoparasitic fungus</name>
    <dbReference type="NCBI Taxonomy" id="41045"/>
    <lineage>
        <taxon>Eukaryota</taxon>
        <taxon>Sar</taxon>
        <taxon>Stramenopiles</taxon>
        <taxon>Oomycota</taxon>
        <taxon>Peronosporomycetes</taxon>
        <taxon>Pythiales</taxon>
        <taxon>Pythiaceae</taxon>
        <taxon>Pythium</taxon>
    </lineage>
</organism>
<dbReference type="EMBL" id="SPLM01000072">
    <property type="protein sequence ID" value="TMW63378.1"/>
    <property type="molecule type" value="Genomic_DNA"/>
</dbReference>
<feature type="repeat" description="WD" evidence="3">
    <location>
        <begin position="254"/>
        <end position="296"/>
    </location>
</feature>
<feature type="repeat" description="WD" evidence="3">
    <location>
        <begin position="165"/>
        <end position="206"/>
    </location>
</feature>
<sequence>MSAMASGVDAGQRAFISYYTPHRLYGLCWGTKATEFRLATSTFIPGEYVNKLQVLQPSQDGQELVRTLEIDHPYPPTKVMWSPQSFGNNVEYLATTADYLRIWAVKDTSLERHATISNKRNQETCAPLTSFDWNEAEPSMIGTSSIDTTCTIWDLNNISAPKQQIIAHDDEVYDMAFSPEANIFGSVGGDGSLRLFDLRSLESSTIVYETPELRPLLRIAWNKQDDRFVATMIAGSPKVVILDLRNVSRPMFELNQHSASVNSICWSPHSRSHICSAGEDRTAILYDISSAITSESQSDGAPGLSESQTLNATTFFSSKSPINQIRWSPTQPSCVAICDEDATHVVQLL</sequence>
<dbReference type="Pfam" id="PF00400">
    <property type="entry name" value="WD40"/>
    <property type="match status" value="2"/>
</dbReference>
<dbReference type="PROSITE" id="PS50294">
    <property type="entry name" value="WD_REPEATS_REGION"/>
    <property type="match status" value="1"/>
</dbReference>
<dbReference type="SMART" id="SM00320">
    <property type="entry name" value="WD40"/>
    <property type="match status" value="5"/>
</dbReference>
<keyword evidence="1 3" id="KW-0853">WD repeat</keyword>
<evidence type="ECO:0000256" key="3">
    <source>
        <dbReference type="PROSITE-ProRule" id="PRU00221"/>
    </source>
</evidence>
<dbReference type="PANTHER" id="PTHR19919">
    <property type="entry name" value="WD REPEAT CONTAINING PROTEIN"/>
    <property type="match status" value="1"/>
</dbReference>
<evidence type="ECO:0000256" key="2">
    <source>
        <dbReference type="ARBA" id="ARBA00022737"/>
    </source>
</evidence>
<comment type="caution">
    <text evidence="4">The sequence shown here is derived from an EMBL/GenBank/DDBJ whole genome shotgun (WGS) entry which is preliminary data.</text>
</comment>
<dbReference type="Gene3D" id="2.130.10.10">
    <property type="entry name" value="YVTN repeat-like/Quinoprotein amine dehydrogenase"/>
    <property type="match status" value="1"/>
</dbReference>
<dbReference type="AlphaFoldDB" id="A0A8K1CI35"/>
<reference evidence="4" key="1">
    <citation type="submission" date="2019-03" db="EMBL/GenBank/DDBJ databases">
        <title>Long read genome sequence of the mycoparasitic Pythium oligandrum ATCC 38472 isolated from sugarbeet rhizosphere.</title>
        <authorList>
            <person name="Gaulin E."/>
        </authorList>
    </citation>
    <scope>NUCLEOTIDE SEQUENCE</scope>
    <source>
        <strain evidence="4">ATCC 38472_TT</strain>
    </source>
</reference>
<evidence type="ECO:0000256" key="1">
    <source>
        <dbReference type="ARBA" id="ARBA00022574"/>
    </source>
</evidence>
<dbReference type="InterPro" id="IPR015943">
    <property type="entry name" value="WD40/YVTN_repeat-like_dom_sf"/>
</dbReference>
<evidence type="ECO:0000313" key="4">
    <source>
        <dbReference type="EMBL" id="TMW63378.1"/>
    </source>
</evidence>
<keyword evidence="5" id="KW-1185">Reference proteome</keyword>
<dbReference type="OrthoDB" id="24670at2759"/>
<gene>
    <name evidence="4" type="ORF">Poli38472_002319</name>
</gene>
<keyword evidence="2" id="KW-0677">Repeat</keyword>
<dbReference type="PROSITE" id="PS50082">
    <property type="entry name" value="WD_REPEATS_2"/>
    <property type="match status" value="2"/>
</dbReference>
<dbReference type="InterPro" id="IPR036322">
    <property type="entry name" value="WD40_repeat_dom_sf"/>
</dbReference>
<dbReference type="InterPro" id="IPR001680">
    <property type="entry name" value="WD40_rpt"/>
</dbReference>
<dbReference type="InterPro" id="IPR045159">
    <property type="entry name" value="DCAF7-like"/>
</dbReference>
<dbReference type="SUPFAM" id="SSF50978">
    <property type="entry name" value="WD40 repeat-like"/>
    <property type="match status" value="1"/>
</dbReference>
<protein>
    <submittedName>
        <fullName evidence="4">Uncharacterized protein</fullName>
    </submittedName>
</protein>
<accession>A0A8K1CI35</accession>
<proteinExistence type="predicted"/>
<dbReference type="Proteomes" id="UP000794436">
    <property type="component" value="Unassembled WGS sequence"/>
</dbReference>
<evidence type="ECO:0000313" key="5">
    <source>
        <dbReference type="Proteomes" id="UP000794436"/>
    </source>
</evidence>
<name>A0A8K1CI35_PYTOL</name>